<gene>
    <name evidence="1" type="ORF">FSB_LOCUS11057</name>
</gene>
<proteinExistence type="predicted"/>
<sequence length="108" mass="11392">MLLSHLDGGRFYLDSNGKTKHGLHPLSCFPPSGEPDLAVVAVHVDEWPRWRAQGGGWFGGKVILLDAKPNVATTRPEDGVNHHCHGGARLGKIGGNGGGAIIPGLKNK</sequence>
<evidence type="ECO:0000313" key="1">
    <source>
        <dbReference type="EMBL" id="SPC83175.1"/>
    </source>
</evidence>
<accession>A0A2N9F7V3</accession>
<dbReference type="AlphaFoldDB" id="A0A2N9F7V3"/>
<organism evidence="1">
    <name type="scientific">Fagus sylvatica</name>
    <name type="common">Beechnut</name>
    <dbReference type="NCBI Taxonomy" id="28930"/>
    <lineage>
        <taxon>Eukaryota</taxon>
        <taxon>Viridiplantae</taxon>
        <taxon>Streptophyta</taxon>
        <taxon>Embryophyta</taxon>
        <taxon>Tracheophyta</taxon>
        <taxon>Spermatophyta</taxon>
        <taxon>Magnoliopsida</taxon>
        <taxon>eudicotyledons</taxon>
        <taxon>Gunneridae</taxon>
        <taxon>Pentapetalae</taxon>
        <taxon>rosids</taxon>
        <taxon>fabids</taxon>
        <taxon>Fagales</taxon>
        <taxon>Fagaceae</taxon>
        <taxon>Fagus</taxon>
    </lineage>
</organism>
<dbReference type="EMBL" id="OIVN01000627">
    <property type="protein sequence ID" value="SPC83175.1"/>
    <property type="molecule type" value="Genomic_DNA"/>
</dbReference>
<name>A0A2N9F7V3_FAGSY</name>
<protein>
    <submittedName>
        <fullName evidence="1">Uncharacterized protein</fullName>
    </submittedName>
</protein>
<reference evidence="1" key="1">
    <citation type="submission" date="2018-02" db="EMBL/GenBank/DDBJ databases">
        <authorList>
            <person name="Cohen D.B."/>
            <person name="Kent A.D."/>
        </authorList>
    </citation>
    <scope>NUCLEOTIDE SEQUENCE</scope>
</reference>